<dbReference type="InterPro" id="IPR044996">
    <property type="entry name" value="COQ10-like"/>
</dbReference>
<gene>
    <name evidence="5" type="ORF">NADFUDRAFT_14683</name>
</gene>
<dbReference type="PANTHER" id="PTHR12901:SF10">
    <property type="entry name" value="COENZYME Q-BINDING PROTEIN COQ10, MITOCHONDRIAL"/>
    <property type="match status" value="1"/>
</dbReference>
<reference evidence="5 6" key="1">
    <citation type="journal article" date="2016" name="Proc. Natl. Acad. Sci. U.S.A.">
        <title>Comparative genomics of biotechnologically important yeasts.</title>
        <authorList>
            <person name="Riley R."/>
            <person name="Haridas S."/>
            <person name="Wolfe K.H."/>
            <person name="Lopes M.R."/>
            <person name="Hittinger C.T."/>
            <person name="Goeker M."/>
            <person name="Salamov A.A."/>
            <person name="Wisecaver J.H."/>
            <person name="Long T.M."/>
            <person name="Calvey C.H."/>
            <person name="Aerts A.L."/>
            <person name="Barry K.W."/>
            <person name="Choi C."/>
            <person name="Clum A."/>
            <person name="Coughlan A.Y."/>
            <person name="Deshpande S."/>
            <person name="Douglass A.P."/>
            <person name="Hanson S.J."/>
            <person name="Klenk H.-P."/>
            <person name="LaButti K.M."/>
            <person name="Lapidus A."/>
            <person name="Lindquist E.A."/>
            <person name="Lipzen A.M."/>
            <person name="Meier-Kolthoff J.P."/>
            <person name="Ohm R.A."/>
            <person name="Otillar R.P."/>
            <person name="Pangilinan J.L."/>
            <person name="Peng Y."/>
            <person name="Rokas A."/>
            <person name="Rosa C.A."/>
            <person name="Scheuner C."/>
            <person name="Sibirny A.A."/>
            <person name="Slot J.C."/>
            <person name="Stielow J.B."/>
            <person name="Sun H."/>
            <person name="Kurtzman C.P."/>
            <person name="Blackwell M."/>
            <person name="Grigoriev I.V."/>
            <person name="Jeffries T.W."/>
        </authorList>
    </citation>
    <scope>NUCLEOTIDE SEQUENCE [LARGE SCALE GENOMIC DNA]</scope>
    <source>
        <strain evidence="5 6">DSM 6958</strain>
    </source>
</reference>
<dbReference type="InterPro" id="IPR005031">
    <property type="entry name" value="COQ10_START"/>
</dbReference>
<dbReference type="PANTHER" id="PTHR12901">
    <property type="entry name" value="SPERM PROTEIN HOMOLOG"/>
    <property type="match status" value="1"/>
</dbReference>
<dbReference type="EMBL" id="KV454406">
    <property type="protein sequence ID" value="ODQ67996.1"/>
    <property type="molecule type" value="Genomic_DNA"/>
</dbReference>
<dbReference type="InterPro" id="IPR023393">
    <property type="entry name" value="START-like_dom_sf"/>
</dbReference>
<evidence type="ECO:0000313" key="6">
    <source>
        <dbReference type="Proteomes" id="UP000095009"/>
    </source>
</evidence>
<dbReference type="STRING" id="857566.A0A1E3PRF3"/>
<name>A0A1E3PRF3_9ASCO</name>
<dbReference type="AlphaFoldDB" id="A0A1E3PRF3"/>
<comment type="subunit">
    <text evidence="2">Interacts with coenzyme Q.</text>
</comment>
<dbReference type="Pfam" id="PF03364">
    <property type="entry name" value="Polyketide_cyc"/>
    <property type="match status" value="1"/>
</dbReference>
<dbReference type="GO" id="GO:0048039">
    <property type="term" value="F:ubiquinone binding"/>
    <property type="evidence" value="ECO:0007669"/>
    <property type="project" value="InterPro"/>
</dbReference>
<accession>A0A1E3PRF3</accession>
<sequence>NISNIIASSQKEQIYTLRRIVRHPQSRLYQVVSDVESYSQFIPYCVESAITERDLQTSQPTRAKIKVSWKNIDEMYESKLTCIEPREVFVESLNLNLFKTLYTKWDLEPLKGKEDEMCLLKLELRFSFNNPLYNIATKSFGPAFTSVLLKAFEER</sequence>
<evidence type="ECO:0000256" key="2">
    <source>
        <dbReference type="ARBA" id="ARBA00011814"/>
    </source>
</evidence>
<dbReference type="CDD" id="cd07813">
    <property type="entry name" value="COQ10p_like"/>
    <property type="match status" value="1"/>
</dbReference>
<dbReference type="GO" id="GO:0005739">
    <property type="term" value="C:mitochondrion"/>
    <property type="evidence" value="ECO:0007669"/>
    <property type="project" value="TreeGrafter"/>
</dbReference>
<dbReference type="SUPFAM" id="SSF55961">
    <property type="entry name" value="Bet v1-like"/>
    <property type="match status" value="1"/>
</dbReference>
<evidence type="ECO:0000256" key="1">
    <source>
        <dbReference type="ARBA" id="ARBA00006885"/>
    </source>
</evidence>
<evidence type="ECO:0000313" key="5">
    <source>
        <dbReference type="EMBL" id="ODQ67996.1"/>
    </source>
</evidence>
<comment type="similarity">
    <text evidence="1">Belongs to the COQ10 family.</text>
</comment>
<dbReference type="OrthoDB" id="292693at2759"/>
<dbReference type="GO" id="GO:0045333">
    <property type="term" value="P:cellular respiration"/>
    <property type="evidence" value="ECO:0007669"/>
    <property type="project" value="InterPro"/>
</dbReference>
<dbReference type="Proteomes" id="UP000095009">
    <property type="component" value="Unassembled WGS sequence"/>
</dbReference>
<comment type="function">
    <text evidence="3">Required for the function of coenzyme Q in the respiratory chain. May serve as a chaperone or may be involved in the transport of Q6 from its site of synthesis to the catalytic sites of the respiratory complexes.</text>
</comment>
<evidence type="ECO:0000256" key="3">
    <source>
        <dbReference type="ARBA" id="ARBA00024947"/>
    </source>
</evidence>
<evidence type="ECO:0000259" key="4">
    <source>
        <dbReference type="Pfam" id="PF03364"/>
    </source>
</evidence>
<feature type="non-terminal residue" evidence="5">
    <location>
        <position position="1"/>
    </location>
</feature>
<organism evidence="5 6">
    <name type="scientific">Nadsonia fulvescens var. elongata DSM 6958</name>
    <dbReference type="NCBI Taxonomy" id="857566"/>
    <lineage>
        <taxon>Eukaryota</taxon>
        <taxon>Fungi</taxon>
        <taxon>Dikarya</taxon>
        <taxon>Ascomycota</taxon>
        <taxon>Saccharomycotina</taxon>
        <taxon>Dipodascomycetes</taxon>
        <taxon>Dipodascales</taxon>
        <taxon>Dipodascales incertae sedis</taxon>
        <taxon>Nadsonia</taxon>
    </lineage>
</organism>
<feature type="domain" description="Coenzyme Q-binding protein COQ10 START" evidence="4">
    <location>
        <begin position="21"/>
        <end position="153"/>
    </location>
</feature>
<keyword evidence="6" id="KW-1185">Reference proteome</keyword>
<dbReference type="Gene3D" id="3.30.530.20">
    <property type="match status" value="1"/>
</dbReference>
<proteinExistence type="inferred from homology"/>
<protein>
    <submittedName>
        <fullName evidence="5">Cyclase/dehydrase</fullName>
    </submittedName>
</protein>
<feature type="non-terminal residue" evidence="5">
    <location>
        <position position="155"/>
    </location>
</feature>